<dbReference type="EMBL" id="CP036339">
    <property type="protein sequence ID" value="QDT71311.1"/>
    <property type="molecule type" value="Genomic_DNA"/>
</dbReference>
<dbReference type="Proteomes" id="UP000317909">
    <property type="component" value="Chromosome"/>
</dbReference>
<feature type="chain" id="PRO_5022079236" evidence="1">
    <location>
        <begin position="24"/>
        <end position="181"/>
    </location>
</feature>
<dbReference type="OrthoDB" id="289795at2"/>
<keyword evidence="3" id="KW-1185">Reference proteome</keyword>
<evidence type="ECO:0000313" key="2">
    <source>
        <dbReference type="EMBL" id="QDT71311.1"/>
    </source>
</evidence>
<organism evidence="2 3">
    <name type="scientific">Lacipirellula limnantheis</name>
    <dbReference type="NCBI Taxonomy" id="2528024"/>
    <lineage>
        <taxon>Bacteria</taxon>
        <taxon>Pseudomonadati</taxon>
        <taxon>Planctomycetota</taxon>
        <taxon>Planctomycetia</taxon>
        <taxon>Pirellulales</taxon>
        <taxon>Lacipirellulaceae</taxon>
        <taxon>Lacipirellula</taxon>
    </lineage>
</organism>
<protein>
    <submittedName>
        <fullName evidence="2">Uncharacterized protein</fullName>
    </submittedName>
</protein>
<gene>
    <name evidence="2" type="ORF">I41_04680</name>
</gene>
<dbReference type="RefSeq" id="WP_145430487.1">
    <property type="nucleotide sequence ID" value="NZ_CP036339.1"/>
</dbReference>
<evidence type="ECO:0000313" key="3">
    <source>
        <dbReference type="Proteomes" id="UP000317909"/>
    </source>
</evidence>
<proteinExistence type="predicted"/>
<reference evidence="2 3" key="1">
    <citation type="submission" date="2019-02" db="EMBL/GenBank/DDBJ databases">
        <title>Deep-cultivation of Planctomycetes and their phenomic and genomic characterization uncovers novel biology.</title>
        <authorList>
            <person name="Wiegand S."/>
            <person name="Jogler M."/>
            <person name="Boedeker C."/>
            <person name="Pinto D."/>
            <person name="Vollmers J."/>
            <person name="Rivas-Marin E."/>
            <person name="Kohn T."/>
            <person name="Peeters S.H."/>
            <person name="Heuer A."/>
            <person name="Rast P."/>
            <person name="Oberbeckmann S."/>
            <person name="Bunk B."/>
            <person name="Jeske O."/>
            <person name="Meyerdierks A."/>
            <person name="Storesund J.E."/>
            <person name="Kallscheuer N."/>
            <person name="Luecker S."/>
            <person name="Lage O.M."/>
            <person name="Pohl T."/>
            <person name="Merkel B.J."/>
            <person name="Hornburger P."/>
            <person name="Mueller R.-W."/>
            <person name="Bruemmer F."/>
            <person name="Labrenz M."/>
            <person name="Spormann A.M."/>
            <person name="Op den Camp H."/>
            <person name="Overmann J."/>
            <person name="Amann R."/>
            <person name="Jetten M.S.M."/>
            <person name="Mascher T."/>
            <person name="Medema M.H."/>
            <person name="Devos D.P."/>
            <person name="Kaster A.-K."/>
            <person name="Ovreas L."/>
            <person name="Rohde M."/>
            <person name="Galperin M.Y."/>
            <person name="Jogler C."/>
        </authorList>
    </citation>
    <scope>NUCLEOTIDE SEQUENCE [LARGE SCALE GENOMIC DNA]</scope>
    <source>
        <strain evidence="2 3">I41</strain>
    </source>
</reference>
<keyword evidence="1" id="KW-0732">Signal</keyword>
<dbReference type="KEGG" id="llh:I41_04680"/>
<dbReference type="AlphaFoldDB" id="A0A517TSG3"/>
<accession>A0A517TSG3</accession>
<evidence type="ECO:0000256" key="1">
    <source>
        <dbReference type="SAM" id="SignalP"/>
    </source>
</evidence>
<feature type="signal peptide" evidence="1">
    <location>
        <begin position="1"/>
        <end position="23"/>
    </location>
</feature>
<name>A0A517TSG3_9BACT</name>
<sequence precursor="true">MSTVKRYATGVALLAGMLSFGMALDFTTAAEPIGTAKARGDYSNKFWGSAGGRSVRHARDYSSGYREYARQAPTIAPPLAQHEVAGVAHNVTAAQKQYAEMKKTTTDPAAVKSLDAIQKHLTAAAAAHGKLHDMCHMEKVDGEASMKCCDDVDAELDKALDEHDKLMKHLGAATPAAPAAK</sequence>